<protein>
    <submittedName>
        <fullName evidence="2">Uncharacterized protein</fullName>
    </submittedName>
</protein>
<keyword evidence="1" id="KW-0472">Membrane</keyword>
<feature type="non-terminal residue" evidence="2">
    <location>
        <position position="73"/>
    </location>
</feature>
<organism evidence="2">
    <name type="scientific">Tetraselmis sp. GSL018</name>
    <dbReference type="NCBI Taxonomy" id="582737"/>
    <lineage>
        <taxon>Eukaryota</taxon>
        <taxon>Viridiplantae</taxon>
        <taxon>Chlorophyta</taxon>
        <taxon>core chlorophytes</taxon>
        <taxon>Chlorodendrophyceae</taxon>
        <taxon>Chlorodendrales</taxon>
        <taxon>Chlorodendraceae</taxon>
        <taxon>Tetraselmis</taxon>
    </lineage>
</organism>
<accession>A0A061QVI2</accession>
<keyword evidence="1" id="KW-0812">Transmembrane</keyword>
<proteinExistence type="predicted"/>
<feature type="non-terminal residue" evidence="2">
    <location>
        <position position="1"/>
    </location>
</feature>
<reference evidence="2" key="1">
    <citation type="submission" date="2014-05" db="EMBL/GenBank/DDBJ databases">
        <title>The transcriptome of the halophilic microalga Tetraselmis sp. GSL018 isolated from the Great Salt Lake, Utah.</title>
        <authorList>
            <person name="Jinkerson R.E."/>
            <person name="D'Adamo S."/>
            <person name="Posewitz M.C."/>
        </authorList>
    </citation>
    <scope>NUCLEOTIDE SEQUENCE</scope>
    <source>
        <strain evidence="2">GSL018</strain>
    </source>
</reference>
<evidence type="ECO:0000256" key="1">
    <source>
        <dbReference type="SAM" id="Phobius"/>
    </source>
</evidence>
<evidence type="ECO:0000313" key="2">
    <source>
        <dbReference type="EMBL" id="JAC64627.1"/>
    </source>
</evidence>
<keyword evidence="1" id="KW-1133">Transmembrane helix</keyword>
<dbReference type="EMBL" id="GBEZ01022196">
    <property type="protein sequence ID" value="JAC64627.1"/>
    <property type="molecule type" value="Transcribed_RNA"/>
</dbReference>
<dbReference type="AlphaFoldDB" id="A0A061QVI2"/>
<feature type="transmembrane region" description="Helical" evidence="1">
    <location>
        <begin position="46"/>
        <end position="70"/>
    </location>
</feature>
<name>A0A061QVI2_9CHLO</name>
<gene>
    <name evidence="2" type="ORF">TSPGSL018_17885</name>
</gene>
<sequence>RKCLLQRAALAIEEGYASSPPSAGWKSSANPRDSCELLGPTQFHLAAFSVGLFPAFFCVCAFGCGSGSLVGTS</sequence>